<evidence type="ECO:0000256" key="1">
    <source>
        <dbReference type="SAM" id="Phobius"/>
    </source>
</evidence>
<keyword evidence="1" id="KW-0472">Membrane</keyword>
<evidence type="ECO:0000313" key="3">
    <source>
        <dbReference type="Proteomes" id="UP000198862"/>
    </source>
</evidence>
<feature type="transmembrane region" description="Helical" evidence="1">
    <location>
        <begin position="64"/>
        <end position="86"/>
    </location>
</feature>
<evidence type="ECO:0000313" key="2">
    <source>
        <dbReference type="EMBL" id="SFC20594.1"/>
    </source>
</evidence>
<dbReference type="EMBL" id="FOLO01000006">
    <property type="protein sequence ID" value="SFC20594.1"/>
    <property type="molecule type" value="Genomic_DNA"/>
</dbReference>
<protein>
    <submittedName>
        <fullName evidence="2">Uncharacterized protein</fullName>
    </submittedName>
</protein>
<keyword evidence="1" id="KW-0812">Transmembrane</keyword>
<proteinExistence type="predicted"/>
<feature type="transmembrane region" description="Helical" evidence="1">
    <location>
        <begin position="35"/>
        <end position="57"/>
    </location>
</feature>
<accession>A0A1I1H9F9</accession>
<dbReference type="Proteomes" id="UP000198862">
    <property type="component" value="Unassembled WGS sequence"/>
</dbReference>
<gene>
    <name evidence="2" type="ORF">SAMN02745724_01117</name>
</gene>
<organism evidence="2 3">
    <name type="scientific">Pseudoalteromonas denitrificans DSM 6059</name>
    <dbReference type="NCBI Taxonomy" id="1123010"/>
    <lineage>
        <taxon>Bacteria</taxon>
        <taxon>Pseudomonadati</taxon>
        <taxon>Pseudomonadota</taxon>
        <taxon>Gammaproteobacteria</taxon>
        <taxon>Alteromonadales</taxon>
        <taxon>Pseudoalteromonadaceae</taxon>
        <taxon>Pseudoalteromonas</taxon>
    </lineage>
</organism>
<keyword evidence="1" id="KW-1133">Transmembrane helix</keyword>
<dbReference type="RefSeq" id="WP_091981301.1">
    <property type="nucleotide sequence ID" value="NZ_FOLO01000006.1"/>
</dbReference>
<dbReference type="STRING" id="1123010.SAMN02745724_01117"/>
<dbReference type="AlphaFoldDB" id="A0A1I1H9F9"/>
<feature type="transmembrane region" description="Helical" evidence="1">
    <location>
        <begin position="92"/>
        <end position="109"/>
    </location>
</feature>
<name>A0A1I1H9F9_9GAMM</name>
<feature type="transmembrane region" description="Helical" evidence="1">
    <location>
        <begin position="7"/>
        <end position="29"/>
    </location>
</feature>
<sequence length="112" mass="12384">MRTSPQVGSSIISQAYIGFILSLLIIVLLCITTEIYIFSIMNGLISGAFTSTLLLCYWRGKGGVFFILALMSPLFLIVFTVLPSFIALFQLIASYFFGTSTLLMLYGFANKK</sequence>
<reference evidence="2 3" key="1">
    <citation type="submission" date="2016-10" db="EMBL/GenBank/DDBJ databases">
        <authorList>
            <person name="de Groot N.N."/>
        </authorList>
    </citation>
    <scope>NUCLEOTIDE SEQUENCE [LARGE SCALE GENOMIC DNA]</scope>
    <source>
        <strain evidence="2 3">DSM 6059</strain>
    </source>
</reference>
<dbReference type="OrthoDB" id="6316103at2"/>
<keyword evidence="3" id="KW-1185">Reference proteome</keyword>